<gene>
    <name evidence="1" type="ORF">JYA64_01210</name>
</gene>
<accession>A0ABS2Z9N1</accession>
<sequence length="189" mass="22504">MSIKSNMNSLKKMNAITYPKLSPHERFRKFIKAYANNDEGQCKKLVDSCPRFLYQESDRAYTERIQVSSDIVSTFLLRLMEYDKIISISKLTILVDDKLKLSGAEKRRLSEIYGFLLAFEEFCEKIIGLDSVIIIKAWYGYDKRYNQIIIKIKDYLMLNQVEPDKETKRQWLENVFKSTWEQRILDYRP</sequence>
<dbReference type="RefSeq" id="WP_188404578.1">
    <property type="nucleotide sequence ID" value="NZ_BMCE01000008.1"/>
</dbReference>
<evidence type="ECO:0000313" key="2">
    <source>
        <dbReference type="Proteomes" id="UP001319060"/>
    </source>
</evidence>
<keyword evidence="2" id="KW-1185">Reference proteome</keyword>
<protein>
    <submittedName>
        <fullName evidence="1">Uncharacterized protein</fullName>
    </submittedName>
</protein>
<evidence type="ECO:0000313" key="1">
    <source>
        <dbReference type="EMBL" id="MBN3543917.1"/>
    </source>
</evidence>
<comment type="caution">
    <text evidence="1">The sequence shown here is derived from an EMBL/GenBank/DDBJ whole genome shotgun (WGS) entry which is preliminary data.</text>
</comment>
<proteinExistence type="predicted"/>
<reference evidence="1 2" key="1">
    <citation type="submission" date="2021-01" db="EMBL/GenBank/DDBJ databases">
        <title>Genome Sequencing of Type Strains.</title>
        <authorList>
            <person name="Lemaire J.F."/>
            <person name="Inderbitzin P."/>
            <person name="Collins S.B."/>
            <person name="Wespe N."/>
            <person name="Knight-Connoni V."/>
        </authorList>
    </citation>
    <scope>NUCLEOTIDE SEQUENCE [LARGE SCALE GENOMIC DNA]</scope>
    <source>
        <strain evidence="1 2">DSM 14730</strain>
    </source>
</reference>
<dbReference type="EMBL" id="JAFHKS010000037">
    <property type="protein sequence ID" value="MBN3543917.1"/>
    <property type="molecule type" value="Genomic_DNA"/>
</dbReference>
<name>A0ABS2Z9N1_9BACL</name>
<organism evidence="1 2">
    <name type="scientific">Fictibacillus barbaricus</name>
    <dbReference type="NCBI Taxonomy" id="182136"/>
    <lineage>
        <taxon>Bacteria</taxon>
        <taxon>Bacillati</taxon>
        <taxon>Bacillota</taxon>
        <taxon>Bacilli</taxon>
        <taxon>Bacillales</taxon>
        <taxon>Fictibacillaceae</taxon>
        <taxon>Fictibacillus</taxon>
    </lineage>
</organism>
<dbReference type="Proteomes" id="UP001319060">
    <property type="component" value="Unassembled WGS sequence"/>
</dbReference>